<comment type="caution">
    <text evidence="1">The sequence shown here is derived from an EMBL/GenBank/DDBJ whole genome shotgun (WGS) entry which is preliminary data.</text>
</comment>
<reference evidence="1" key="1">
    <citation type="submission" date="2022-03" db="EMBL/GenBank/DDBJ databases">
        <authorList>
            <person name="Lindestad O."/>
        </authorList>
    </citation>
    <scope>NUCLEOTIDE SEQUENCE</scope>
</reference>
<dbReference type="AlphaFoldDB" id="A0A8S4RC01"/>
<evidence type="ECO:0000313" key="2">
    <source>
        <dbReference type="Proteomes" id="UP000838756"/>
    </source>
</evidence>
<dbReference type="EMBL" id="CAKXAJ010025036">
    <property type="protein sequence ID" value="CAH2234220.1"/>
    <property type="molecule type" value="Genomic_DNA"/>
</dbReference>
<evidence type="ECO:0000313" key="1">
    <source>
        <dbReference type="EMBL" id="CAH2234220.1"/>
    </source>
</evidence>
<dbReference type="Proteomes" id="UP000838756">
    <property type="component" value="Unassembled WGS sequence"/>
</dbReference>
<gene>
    <name evidence="1" type="primary">jg16669</name>
    <name evidence="1" type="ORF">PAEG_LOCUS12087</name>
</gene>
<sequence>MLETHMVSVVDYGPNPFSLWKETRVLQRADNGLCLKSKVFEQCVLPLASDDLRIRNVVAYYGLGIGWKEQCWLYLYVIKSEMRRSVEEPELPT</sequence>
<accession>A0A8S4RC01</accession>
<proteinExistence type="predicted"/>
<organism evidence="1 2">
    <name type="scientific">Pararge aegeria aegeria</name>
    <dbReference type="NCBI Taxonomy" id="348720"/>
    <lineage>
        <taxon>Eukaryota</taxon>
        <taxon>Metazoa</taxon>
        <taxon>Ecdysozoa</taxon>
        <taxon>Arthropoda</taxon>
        <taxon>Hexapoda</taxon>
        <taxon>Insecta</taxon>
        <taxon>Pterygota</taxon>
        <taxon>Neoptera</taxon>
        <taxon>Endopterygota</taxon>
        <taxon>Lepidoptera</taxon>
        <taxon>Glossata</taxon>
        <taxon>Ditrysia</taxon>
        <taxon>Papilionoidea</taxon>
        <taxon>Nymphalidae</taxon>
        <taxon>Satyrinae</taxon>
        <taxon>Satyrini</taxon>
        <taxon>Parargina</taxon>
        <taxon>Pararge</taxon>
    </lineage>
</organism>
<name>A0A8S4RC01_9NEOP</name>
<protein>
    <submittedName>
        <fullName evidence="1">Jg16669 protein</fullName>
    </submittedName>
</protein>
<keyword evidence="2" id="KW-1185">Reference proteome</keyword>